<reference evidence="2" key="1">
    <citation type="journal article" date="2019" name="Int. J. Syst. Evol. Microbiol.">
        <title>The Global Catalogue of Microorganisms (GCM) 10K type strain sequencing project: providing services to taxonomists for standard genome sequencing and annotation.</title>
        <authorList>
            <consortium name="The Broad Institute Genomics Platform"/>
            <consortium name="The Broad Institute Genome Sequencing Center for Infectious Disease"/>
            <person name="Wu L."/>
            <person name="Ma J."/>
        </authorList>
    </citation>
    <scope>NUCLEOTIDE SEQUENCE [LARGE SCALE GENOMIC DNA]</scope>
    <source>
        <strain evidence="2">CGMCC 1.12770</strain>
    </source>
</reference>
<sequence length="54" mass="5965">MFIASRITEVAPEIIPERVVIDPILMLLDADVSCTIPLFKGLHKPVSEGKHKPV</sequence>
<evidence type="ECO:0000313" key="1">
    <source>
        <dbReference type="EMBL" id="GGH61678.1"/>
    </source>
</evidence>
<comment type="caution">
    <text evidence="1">The sequence shown here is derived from an EMBL/GenBank/DDBJ whole genome shotgun (WGS) entry which is preliminary data.</text>
</comment>
<evidence type="ECO:0000313" key="2">
    <source>
        <dbReference type="Proteomes" id="UP000652153"/>
    </source>
</evidence>
<name>A0ABQ1ZH91_9BACL</name>
<organism evidence="1 2">
    <name type="scientific">Paenibacillus silvae</name>
    <dbReference type="NCBI Taxonomy" id="1325358"/>
    <lineage>
        <taxon>Bacteria</taxon>
        <taxon>Bacillati</taxon>
        <taxon>Bacillota</taxon>
        <taxon>Bacilli</taxon>
        <taxon>Bacillales</taxon>
        <taxon>Paenibacillaceae</taxon>
        <taxon>Paenibacillus</taxon>
    </lineage>
</organism>
<gene>
    <name evidence="1" type="ORF">GCM10008014_37370</name>
</gene>
<proteinExistence type="predicted"/>
<accession>A0ABQ1ZH91</accession>
<dbReference type="Proteomes" id="UP000652153">
    <property type="component" value="Unassembled WGS sequence"/>
</dbReference>
<dbReference type="EMBL" id="BMFU01000005">
    <property type="protein sequence ID" value="GGH61678.1"/>
    <property type="molecule type" value="Genomic_DNA"/>
</dbReference>
<keyword evidence="2" id="KW-1185">Reference proteome</keyword>
<protein>
    <submittedName>
        <fullName evidence="1">Uncharacterized protein</fullName>
    </submittedName>
</protein>